<feature type="domain" description="Tyr recombinase" evidence="5">
    <location>
        <begin position="174"/>
        <end position="390"/>
    </location>
</feature>
<evidence type="ECO:0000256" key="4">
    <source>
        <dbReference type="ARBA" id="ARBA00023172"/>
    </source>
</evidence>
<dbReference type="Gene3D" id="1.10.443.10">
    <property type="entry name" value="Intergrase catalytic core"/>
    <property type="match status" value="1"/>
</dbReference>
<dbReference type="AlphaFoldDB" id="A0A7Y0MWW7"/>
<dbReference type="InterPro" id="IPR002104">
    <property type="entry name" value="Integrase_catalytic"/>
</dbReference>
<dbReference type="InterPro" id="IPR050090">
    <property type="entry name" value="Tyrosine_recombinase_XerCD"/>
</dbReference>
<dbReference type="SUPFAM" id="SSF56349">
    <property type="entry name" value="DNA breaking-rejoining enzymes"/>
    <property type="match status" value="1"/>
</dbReference>
<accession>A0A7Y0MWW7</accession>
<evidence type="ECO:0000313" key="7">
    <source>
        <dbReference type="Proteomes" id="UP000565155"/>
    </source>
</evidence>
<dbReference type="InterPro" id="IPR013762">
    <property type="entry name" value="Integrase-like_cat_sf"/>
</dbReference>
<dbReference type="PANTHER" id="PTHR30349:SF41">
    <property type="entry name" value="INTEGRASE_RECOMBINASE PROTEIN MJ0367-RELATED"/>
    <property type="match status" value="1"/>
</dbReference>
<dbReference type="Proteomes" id="UP000565155">
    <property type="component" value="Unassembled WGS sequence"/>
</dbReference>
<dbReference type="GO" id="GO:0003677">
    <property type="term" value="F:DNA binding"/>
    <property type="evidence" value="ECO:0007669"/>
    <property type="project" value="UniProtKB-KW"/>
</dbReference>
<name>A0A7Y0MWW7_VIBAL</name>
<dbReference type="PANTHER" id="PTHR30349">
    <property type="entry name" value="PHAGE INTEGRASE-RELATED"/>
    <property type="match status" value="1"/>
</dbReference>
<evidence type="ECO:0000256" key="1">
    <source>
        <dbReference type="ARBA" id="ARBA00008857"/>
    </source>
</evidence>
<keyword evidence="3" id="KW-0238">DNA-binding</keyword>
<dbReference type="GO" id="GO:0006310">
    <property type="term" value="P:DNA recombination"/>
    <property type="evidence" value="ECO:0007669"/>
    <property type="project" value="UniProtKB-KW"/>
</dbReference>
<sequence length="408" mass="47110">MLKLLKTSPELQIHSGTHAYINEDGEPMIAKSGSGKTVKGVRLIFDETGSLFIANAFILYRRIVLQMVDTSSTEKGMLAFFKVIKENHLSWDEHLTPDDPDNPIFVFRNVLESNVQSGHYTDKTASNYLGVARSFYKFLLRHNYIGQLPYTVIGVSRYNKELTDCKISITKATTNLRPISDEHLDLLFKYLSLVPLEARLAMLLSLFSGLRRFESITLTKRHVFIPEHFEGETLTNISISPKTGVHTKRSKPREIAIPVRVCELFRQYHNSLRYKERLHLWLEIEDVESELDHPALLNRNGEIYKPDTINRYWSVIANEVMASDPRFNHIWHHLRVTFGCRKMSTLLDNGFSYSQALALLKEEMGHEHIATTQLYLTHWENKSASQQTIDVMGDLVEKIMNNDKLWVM</sequence>
<proteinExistence type="inferred from homology"/>
<organism evidence="6 7">
    <name type="scientific">Vibrio alginolyticus</name>
    <dbReference type="NCBI Taxonomy" id="663"/>
    <lineage>
        <taxon>Bacteria</taxon>
        <taxon>Pseudomonadati</taxon>
        <taxon>Pseudomonadota</taxon>
        <taxon>Gammaproteobacteria</taxon>
        <taxon>Vibrionales</taxon>
        <taxon>Vibrionaceae</taxon>
        <taxon>Vibrio</taxon>
    </lineage>
</organism>
<dbReference type="RefSeq" id="WP_169628681.1">
    <property type="nucleotide sequence ID" value="NZ_JABCMA010000011.1"/>
</dbReference>
<evidence type="ECO:0000256" key="3">
    <source>
        <dbReference type="ARBA" id="ARBA00023125"/>
    </source>
</evidence>
<evidence type="ECO:0000256" key="2">
    <source>
        <dbReference type="ARBA" id="ARBA00022908"/>
    </source>
</evidence>
<gene>
    <name evidence="6" type="ORF">HKB35_12470</name>
</gene>
<comment type="similarity">
    <text evidence="1">Belongs to the 'phage' integrase family.</text>
</comment>
<dbReference type="InterPro" id="IPR011010">
    <property type="entry name" value="DNA_brk_join_enz"/>
</dbReference>
<keyword evidence="2" id="KW-0229">DNA integration</keyword>
<dbReference type="CDD" id="cd00397">
    <property type="entry name" value="DNA_BRE_C"/>
    <property type="match status" value="1"/>
</dbReference>
<dbReference type="GO" id="GO:0015074">
    <property type="term" value="P:DNA integration"/>
    <property type="evidence" value="ECO:0007669"/>
    <property type="project" value="UniProtKB-KW"/>
</dbReference>
<comment type="caution">
    <text evidence="6">The sequence shown here is derived from an EMBL/GenBank/DDBJ whole genome shotgun (WGS) entry which is preliminary data.</text>
</comment>
<evidence type="ECO:0000313" key="6">
    <source>
        <dbReference type="EMBL" id="NMR74431.1"/>
    </source>
</evidence>
<protein>
    <submittedName>
        <fullName evidence="6">Site-specific integrase</fullName>
    </submittedName>
</protein>
<keyword evidence="4" id="KW-0233">DNA recombination</keyword>
<reference evidence="6 7" key="1">
    <citation type="submission" date="2020-04" db="EMBL/GenBank/DDBJ databases">
        <title>Whole-genome sequencing of Vibrio spp. from China reveals different genetic environments of blaCTX-M-14 among diverse lineages.</title>
        <authorList>
            <person name="Zheng Z."/>
            <person name="Ye L."/>
            <person name="Chen S."/>
        </authorList>
    </citation>
    <scope>NUCLEOTIDE SEQUENCE [LARGE SCALE GENOMIC DNA]</scope>
    <source>
        <strain evidence="6 7">Vb1636</strain>
    </source>
</reference>
<evidence type="ECO:0000259" key="5">
    <source>
        <dbReference type="PROSITE" id="PS51898"/>
    </source>
</evidence>
<dbReference type="EMBL" id="JABCMA010000011">
    <property type="protein sequence ID" value="NMR74431.1"/>
    <property type="molecule type" value="Genomic_DNA"/>
</dbReference>
<dbReference type="PROSITE" id="PS51898">
    <property type="entry name" value="TYR_RECOMBINASE"/>
    <property type="match status" value="1"/>
</dbReference>